<dbReference type="Proteomes" id="UP001144612">
    <property type="component" value="Unassembled WGS sequence"/>
</dbReference>
<dbReference type="RefSeq" id="WP_268060840.1">
    <property type="nucleotide sequence ID" value="NZ_JAPQFJ010000006.1"/>
</dbReference>
<evidence type="ECO:0000313" key="1">
    <source>
        <dbReference type="EMBL" id="MCY6958423.1"/>
    </source>
</evidence>
<dbReference type="EMBL" id="JAPQFJ010000006">
    <property type="protein sequence ID" value="MCY6958423.1"/>
    <property type="molecule type" value="Genomic_DNA"/>
</dbReference>
<name>A0ABT4D808_9CLOT</name>
<organism evidence="1 2">
    <name type="scientific">Clostridium brassicae</name>
    <dbReference type="NCBI Taxonomy" id="2999072"/>
    <lineage>
        <taxon>Bacteria</taxon>
        <taxon>Bacillati</taxon>
        <taxon>Bacillota</taxon>
        <taxon>Clostridia</taxon>
        <taxon>Eubacteriales</taxon>
        <taxon>Clostridiaceae</taxon>
        <taxon>Clostridium</taxon>
    </lineage>
</organism>
<protein>
    <recommendedName>
        <fullName evidence="3">Restriction endonuclease type IV Mrr domain-containing protein</fullName>
    </recommendedName>
</protein>
<evidence type="ECO:0008006" key="3">
    <source>
        <dbReference type="Google" id="ProtNLM"/>
    </source>
</evidence>
<proteinExistence type="predicted"/>
<gene>
    <name evidence="1" type="ORF">OW729_07385</name>
</gene>
<evidence type="ECO:0000313" key="2">
    <source>
        <dbReference type="Proteomes" id="UP001144612"/>
    </source>
</evidence>
<accession>A0ABT4D808</accession>
<keyword evidence="2" id="KW-1185">Reference proteome</keyword>
<reference evidence="1" key="1">
    <citation type="submission" date="2022-12" db="EMBL/GenBank/DDBJ databases">
        <title>Clostridium sp. nov., isolated from industrial wastewater.</title>
        <authorList>
            <person name="Jiayan W."/>
        </authorList>
    </citation>
    <scope>NUCLEOTIDE SEQUENCE</scope>
    <source>
        <strain evidence="1">ZC22-4</strain>
    </source>
</reference>
<comment type="caution">
    <text evidence="1">The sequence shown here is derived from an EMBL/GenBank/DDBJ whole genome shotgun (WGS) entry which is preliminary data.</text>
</comment>
<sequence length="293" mass="34248">MDCCDDYILAECNINDLNNIEIKNFPEKLSLKLHDSHGFGTFLFYEVQARKYNEKISLEFICHTPNKYWDGKWGLATYLEAIRKQVDFEECIDISDIELKDDWKTLSLIVYYDLPNRMDSCITDASNKIKALVRTAEISLGRFTWKNEYEQDEILFCKEIITPLLRRMKFLNVRFNHGTKEYGKDYTFSELTPFGDLRHYGLQAKAGNLSGGVNSQIDEIIGQIEDAFNMPYHEIGSKDERFISTFIVTISGRFTENAKEKIVQKIKKGLIGSVYFFDKEKIFELIEKYWTTV</sequence>